<dbReference type="Gene3D" id="1.25.40.10">
    <property type="entry name" value="Tetratricopeptide repeat domain"/>
    <property type="match status" value="1"/>
</dbReference>
<dbReference type="Gene3D" id="2.60.40.1080">
    <property type="match status" value="1"/>
</dbReference>
<evidence type="ECO:0000256" key="1">
    <source>
        <dbReference type="PROSITE-ProRule" id="PRU00339"/>
    </source>
</evidence>
<evidence type="ECO:0000259" key="4">
    <source>
        <dbReference type="Pfam" id="PF18998"/>
    </source>
</evidence>
<dbReference type="SMART" id="SM00028">
    <property type="entry name" value="TPR"/>
    <property type="match status" value="3"/>
</dbReference>
<feature type="domain" description="Bacterial repeat" evidence="4">
    <location>
        <begin position="325"/>
        <end position="392"/>
    </location>
</feature>
<gene>
    <name evidence="5" type="ORF">JF544_07685</name>
</gene>
<evidence type="ECO:0000256" key="3">
    <source>
        <dbReference type="SAM" id="MobiDB-lite"/>
    </source>
</evidence>
<feature type="region of interest" description="Disordered" evidence="3">
    <location>
        <begin position="555"/>
        <end position="586"/>
    </location>
</feature>
<dbReference type="SUPFAM" id="SSF48452">
    <property type="entry name" value="TPR-like"/>
    <property type="match status" value="1"/>
</dbReference>
<feature type="domain" description="Bacterial repeat" evidence="4">
    <location>
        <begin position="395"/>
        <end position="464"/>
    </location>
</feature>
<proteinExistence type="predicted"/>
<dbReference type="Pfam" id="PF18998">
    <property type="entry name" value="Flg_new_2"/>
    <property type="match status" value="4"/>
</dbReference>
<reference evidence="5 6" key="1">
    <citation type="submission" date="2020-12" db="EMBL/GenBank/DDBJ databases">
        <title>Oil enriched cultivation method for isolating marine PHA-producing bacteria.</title>
        <authorList>
            <person name="Zheng W."/>
            <person name="Yu S."/>
            <person name="Huang Y."/>
        </authorList>
    </citation>
    <scope>NUCLEOTIDE SEQUENCE [LARGE SCALE GENOMIC DNA]</scope>
    <source>
        <strain evidence="5 6">SY-2-6</strain>
    </source>
</reference>
<dbReference type="PROSITE" id="PS50005">
    <property type="entry name" value="TPR"/>
    <property type="match status" value="1"/>
</dbReference>
<feature type="compositionally biased region" description="Basic and acidic residues" evidence="3">
    <location>
        <begin position="570"/>
        <end position="584"/>
    </location>
</feature>
<dbReference type="InterPro" id="IPR011990">
    <property type="entry name" value="TPR-like_helical_dom_sf"/>
</dbReference>
<dbReference type="RefSeq" id="WP_206933237.1">
    <property type="nucleotide sequence ID" value="NZ_JAEKJY010000002.1"/>
</dbReference>
<dbReference type="EMBL" id="JAEKJY010000002">
    <property type="protein sequence ID" value="MBN8235128.1"/>
    <property type="molecule type" value="Genomic_DNA"/>
</dbReference>
<keyword evidence="6" id="KW-1185">Reference proteome</keyword>
<protein>
    <submittedName>
        <fullName evidence="5">Tetratricopeptide repeat protein</fullName>
    </submittedName>
</protein>
<dbReference type="Proteomes" id="UP000663970">
    <property type="component" value="Unassembled WGS sequence"/>
</dbReference>
<feature type="domain" description="Bacterial repeat" evidence="4">
    <location>
        <begin position="487"/>
        <end position="557"/>
    </location>
</feature>
<keyword evidence="1" id="KW-0802">TPR repeat</keyword>
<dbReference type="InterPro" id="IPR044060">
    <property type="entry name" value="Bacterial_rp_domain"/>
</dbReference>
<evidence type="ECO:0000313" key="6">
    <source>
        <dbReference type="Proteomes" id="UP000663970"/>
    </source>
</evidence>
<dbReference type="Pfam" id="PF14559">
    <property type="entry name" value="TPR_19"/>
    <property type="match status" value="1"/>
</dbReference>
<accession>A0ABS3DUV5</accession>
<comment type="caution">
    <text evidence="5">The sequence shown here is derived from an EMBL/GenBank/DDBJ whole genome shotgun (WGS) entry which is preliminary data.</text>
</comment>
<feature type="repeat" description="TPR" evidence="1">
    <location>
        <begin position="32"/>
        <end position="65"/>
    </location>
</feature>
<evidence type="ECO:0000313" key="5">
    <source>
        <dbReference type="EMBL" id="MBN8235128.1"/>
    </source>
</evidence>
<sequence>MNKKVLIIAVIAVLAVGAGVFFTMNGVGANSVDSTYEKAQAALEEENYEEAIDLYQSVLEKDPAFVDARLGLADAFVAVKESSKAVKTLSDGIYETPEEGKLYTKSSDIQLQLQDVEKAYSSLEKGIKYSENDADAVKQAMETLESQISIQTERPRVQKGYERDLQLAWESEEGKFIPLEAKWTKEEDSVGELVTVEGVTGTTFSAEELGKVLVTAEWESYTEDIEVEVVDQLLDQVEVTPEEIEPLAVGETLDLSVTGYDADGKEMSIQPEWSIEKQLFELDVNQDQTATLTAVEEGQDVLTVRFEDFEEQIDIFVEGSSKIIQTKPQGQGTVTVYPDQDSYSVGEDITIEAHPAQGYEFVRWENDLDGAVNPVNLTVEDHMNVTAVFEPVKHTLTLAKTGEGEVVRDTLETDFEHLAKVPLRARAADGWEFDHWEGSLTSETSDIVVSMNEDKTLRAVFTQVDEETDEEEPEEDEEKQTEAVETYSLNVAINGQGRIQKSASGSQFNDGTNVSLSAVPADGWRFTGWSGDASSSSASITLKMNRSKVVAANFERKAAPQPEPEPEPTPEPKPEPKPEPEPERYSLTMSVIGEGTIQASNKTVKAGQSISVTAVPDEGYTFVRWEGDVSGSSASTSVKMTRNKQVSAVFAKKAEEPESTESE</sequence>
<dbReference type="InterPro" id="IPR019734">
    <property type="entry name" value="TPR_rpt"/>
</dbReference>
<evidence type="ECO:0000256" key="2">
    <source>
        <dbReference type="SAM" id="Coils"/>
    </source>
</evidence>
<organism evidence="5 6">
    <name type="scientific">Halobacillus kuroshimensis</name>
    <dbReference type="NCBI Taxonomy" id="302481"/>
    <lineage>
        <taxon>Bacteria</taxon>
        <taxon>Bacillati</taxon>
        <taxon>Bacillota</taxon>
        <taxon>Bacilli</taxon>
        <taxon>Bacillales</taxon>
        <taxon>Bacillaceae</taxon>
        <taxon>Halobacillus</taxon>
    </lineage>
</organism>
<name>A0ABS3DUV5_9BACI</name>
<keyword evidence="2" id="KW-0175">Coiled coil</keyword>
<feature type="coiled-coil region" evidence="2">
    <location>
        <begin position="127"/>
        <end position="154"/>
    </location>
</feature>
<feature type="domain" description="Bacterial repeat" evidence="4">
    <location>
        <begin position="585"/>
        <end position="653"/>
    </location>
</feature>